<evidence type="ECO:0000313" key="2">
    <source>
        <dbReference type="EMBL" id="BBO72836.1"/>
    </source>
</evidence>
<dbReference type="InterPro" id="IPR041657">
    <property type="entry name" value="HTH_17"/>
</dbReference>
<organism evidence="2 3">
    <name type="scientific">Desulfosarcina widdelii</name>
    <dbReference type="NCBI Taxonomy" id="947919"/>
    <lineage>
        <taxon>Bacteria</taxon>
        <taxon>Pseudomonadati</taxon>
        <taxon>Thermodesulfobacteriota</taxon>
        <taxon>Desulfobacteria</taxon>
        <taxon>Desulfobacterales</taxon>
        <taxon>Desulfosarcinaceae</taxon>
        <taxon>Desulfosarcina</taxon>
    </lineage>
</organism>
<name>A0A5K7YU17_9BACT</name>
<keyword evidence="3" id="KW-1185">Reference proteome</keyword>
<dbReference type="RefSeq" id="WP_231715641.1">
    <property type="nucleotide sequence ID" value="NZ_AP021875.1"/>
</dbReference>
<evidence type="ECO:0000313" key="3">
    <source>
        <dbReference type="Proteomes" id="UP000427769"/>
    </source>
</evidence>
<evidence type="ECO:0000259" key="1">
    <source>
        <dbReference type="Pfam" id="PF12728"/>
    </source>
</evidence>
<sequence length="68" mass="8030">MDKEMSFNDENLVPDTEASVILNVAVQTVRNWRHKGAGPAYHKFGRAVRYRIRDLREYIRQNRVEPTN</sequence>
<feature type="domain" description="Helix-turn-helix" evidence="1">
    <location>
        <begin position="17"/>
        <end position="63"/>
    </location>
</feature>
<protein>
    <recommendedName>
        <fullName evidence="1">Helix-turn-helix domain-containing protein</fullName>
    </recommendedName>
</protein>
<dbReference type="Proteomes" id="UP000427769">
    <property type="component" value="Chromosome"/>
</dbReference>
<dbReference type="Gene3D" id="1.10.10.10">
    <property type="entry name" value="Winged helix-like DNA-binding domain superfamily/Winged helix DNA-binding domain"/>
    <property type="match status" value="1"/>
</dbReference>
<accession>A0A5K7YU17</accession>
<dbReference type="InterPro" id="IPR009061">
    <property type="entry name" value="DNA-bd_dom_put_sf"/>
</dbReference>
<dbReference type="EMBL" id="AP021875">
    <property type="protein sequence ID" value="BBO72836.1"/>
    <property type="molecule type" value="Genomic_DNA"/>
</dbReference>
<dbReference type="InterPro" id="IPR036388">
    <property type="entry name" value="WH-like_DNA-bd_sf"/>
</dbReference>
<dbReference type="Pfam" id="PF12728">
    <property type="entry name" value="HTH_17"/>
    <property type="match status" value="1"/>
</dbReference>
<dbReference type="SUPFAM" id="SSF46955">
    <property type="entry name" value="Putative DNA-binding domain"/>
    <property type="match status" value="1"/>
</dbReference>
<dbReference type="KEGG" id="dwd:DSCW_02530"/>
<reference evidence="2 3" key="1">
    <citation type="submission" date="2019-11" db="EMBL/GenBank/DDBJ databases">
        <title>Comparative genomics of hydrocarbon-degrading Desulfosarcina strains.</title>
        <authorList>
            <person name="Watanabe M."/>
            <person name="Kojima H."/>
            <person name="Fukui M."/>
        </authorList>
    </citation>
    <scope>NUCLEOTIDE SEQUENCE [LARGE SCALE GENOMIC DNA]</scope>
    <source>
        <strain evidence="2 3">PP31</strain>
    </source>
</reference>
<gene>
    <name evidence="2" type="ORF">DSCW_02530</name>
</gene>
<proteinExistence type="predicted"/>
<dbReference type="AlphaFoldDB" id="A0A5K7YU17"/>